<keyword evidence="17" id="KW-0573">Peptidoglycan synthesis</keyword>
<evidence type="ECO:0000256" key="4">
    <source>
        <dbReference type="ARBA" id="ARBA00007739"/>
    </source>
</evidence>
<dbReference type="PANTHER" id="PTHR32282">
    <property type="entry name" value="BINDING PROTEIN TRANSPEPTIDASE, PUTATIVE-RELATED"/>
    <property type="match status" value="1"/>
</dbReference>
<dbReference type="EC" id="2.4.99.28" evidence="24"/>
<gene>
    <name evidence="29" type="ORF">L9S41_10070</name>
</gene>
<dbReference type="InterPro" id="IPR001460">
    <property type="entry name" value="PCN-bd_Tpept"/>
</dbReference>
<dbReference type="Gene3D" id="3.40.710.10">
    <property type="entry name" value="DD-peptidase/beta-lactamase superfamily"/>
    <property type="match status" value="2"/>
</dbReference>
<evidence type="ECO:0000256" key="25">
    <source>
        <dbReference type="ARBA" id="ARBA00049902"/>
    </source>
</evidence>
<evidence type="ECO:0000256" key="20">
    <source>
        <dbReference type="ARBA" id="ARBA00023251"/>
    </source>
</evidence>
<evidence type="ECO:0000256" key="11">
    <source>
        <dbReference type="ARBA" id="ARBA00022676"/>
    </source>
</evidence>
<dbReference type="InterPro" id="IPR001264">
    <property type="entry name" value="Glyco_trans_51"/>
</dbReference>
<evidence type="ECO:0000256" key="3">
    <source>
        <dbReference type="ARBA" id="ARBA00007090"/>
    </source>
</evidence>
<dbReference type="InterPro" id="IPR036950">
    <property type="entry name" value="PBP_transglycosylase"/>
</dbReference>
<evidence type="ECO:0000256" key="7">
    <source>
        <dbReference type="ARBA" id="ARBA00022475"/>
    </source>
</evidence>
<dbReference type="SUPFAM" id="SSF56601">
    <property type="entry name" value="beta-lactamase/transpeptidase-like"/>
    <property type="match status" value="1"/>
</dbReference>
<evidence type="ECO:0000256" key="19">
    <source>
        <dbReference type="ARBA" id="ARBA00023136"/>
    </source>
</evidence>
<evidence type="ECO:0000256" key="8">
    <source>
        <dbReference type="ARBA" id="ARBA00022519"/>
    </source>
</evidence>
<comment type="catalytic activity">
    <reaction evidence="25">
        <text>[GlcNAc-(1-&gt;4)-Mur2Ac(oyl-L-Ala-gamma-D-Glu-L-Lys-D-Ala-D-Ala)](n)-di-trans,octa-cis-undecaprenyl diphosphate + beta-D-GlcNAc-(1-&gt;4)-Mur2Ac(oyl-L-Ala-gamma-D-Glu-L-Lys-D-Ala-D-Ala)-di-trans,octa-cis-undecaprenyl diphosphate = [GlcNAc-(1-&gt;4)-Mur2Ac(oyl-L-Ala-gamma-D-Glu-L-Lys-D-Ala-D-Ala)](n+1)-di-trans,octa-cis-undecaprenyl diphosphate + di-trans,octa-cis-undecaprenyl diphosphate + H(+)</text>
        <dbReference type="Rhea" id="RHEA:23708"/>
        <dbReference type="Rhea" id="RHEA-COMP:9602"/>
        <dbReference type="Rhea" id="RHEA-COMP:9603"/>
        <dbReference type="ChEBI" id="CHEBI:15378"/>
        <dbReference type="ChEBI" id="CHEBI:58405"/>
        <dbReference type="ChEBI" id="CHEBI:60033"/>
        <dbReference type="ChEBI" id="CHEBI:78435"/>
        <dbReference type="EC" id="2.4.99.28"/>
    </reaction>
</comment>
<keyword evidence="18" id="KW-1133">Transmembrane helix</keyword>
<dbReference type="PANTHER" id="PTHR32282:SF27">
    <property type="entry name" value="PENICILLIN-BINDING PROTEIN 1A"/>
    <property type="match status" value="1"/>
</dbReference>
<evidence type="ECO:0000256" key="14">
    <source>
        <dbReference type="ARBA" id="ARBA00022801"/>
    </source>
</evidence>
<organism evidence="29 30">
    <name type="scientific">Geoalkalibacter halelectricus</name>
    <dbReference type="NCBI Taxonomy" id="2847045"/>
    <lineage>
        <taxon>Bacteria</taxon>
        <taxon>Pseudomonadati</taxon>
        <taxon>Thermodesulfobacteriota</taxon>
        <taxon>Desulfuromonadia</taxon>
        <taxon>Desulfuromonadales</taxon>
        <taxon>Geoalkalibacteraceae</taxon>
        <taxon>Geoalkalibacter</taxon>
    </lineage>
</organism>
<protein>
    <recommendedName>
        <fullName evidence="6">Penicillin-binding protein 1A</fullName>
        <ecNumber evidence="24">2.4.99.28</ecNumber>
        <ecNumber evidence="5">3.4.16.4</ecNumber>
    </recommendedName>
</protein>
<keyword evidence="20" id="KW-0046">Antibiotic resistance</keyword>
<evidence type="ECO:0000256" key="1">
    <source>
        <dbReference type="ARBA" id="ARBA00004249"/>
    </source>
</evidence>
<dbReference type="NCBIfam" id="TIGR02074">
    <property type="entry name" value="PBP_1a_fam"/>
    <property type="match status" value="1"/>
</dbReference>
<keyword evidence="11" id="KW-0328">Glycosyltransferase</keyword>
<dbReference type="InterPro" id="IPR031376">
    <property type="entry name" value="PCB_OB"/>
</dbReference>
<keyword evidence="22" id="KW-0961">Cell wall biogenesis/degradation</keyword>
<comment type="similarity">
    <text evidence="4">In the N-terminal section; belongs to the glycosyltransferase 51 family.</text>
</comment>
<keyword evidence="21" id="KW-0511">Multifunctional enzyme</keyword>
<keyword evidence="12" id="KW-0808">Transferase</keyword>
<evidence type="ECO:0000313" key="30">
    <source>
        <dbReference type="Proteomes" id="UP001060414"/>
    </source>
</evidence>
<dbReference type="InterPro" id="IPR023346">
    <property type="entry name" value="Lysozyme-like_dom_sf"/>
</dbReference>
<keyword evidence="13" id="KW-0812">Transmembrane</keyword>
<feature type="domain" description="Penicillin-binding protein OB-like" evidence="28">
    <location>
        <begin position="320"/>
        <end position="435"/>
    </location>
</feature>
<dbReference type="EC" id="3.4.16.4" evidence="5"/>
<evidence type="ECO:0000256" key="6">
    <source>
        <dbReference type="ARBA" id="ARBA00018638"/>
    </source>
</evidence>
<evidence type="ECO:0000256" key="12">
    <source>
        <dbReference type="ARBA" id="ARBA00022679"/>
    </source>
</evidence>
<dbReference type="Proteomes" id="UP001060414">
    <property type="component" value="Chromosome"/>
</dbReference>
<evidence type="ECO:0000256" key="24">
    <source>
        <dbReference type="ARBA" id="ARBA00044770"/>
    </source>
</evidence>
<name>A0ABY5ZFU7_9BACT</name>
<feature type="domain" description="Penicillin-binding protein transpeptidase" evidence="26">
    <location>
        <begin position="439"/>
        <end position="702"/>
    </location>
</feature>
<evidence type="ECO:0000259" key="26">
    <source>
        <dbReference type="Pfam" id="PF00905"/>
    </source>
</evidence>
<evidence type="ECO:0000256" key="17">
    <source>
        <dbReference type="ARBA" id="ARBA00022984"/>
    </source>
</evidence>
<keyword evidence="30" id="KW-1185">Reference proteome</keyword>
<comment type="pathway">
    <text evidence="2">Cell wall biogenesis; peptidoglycan biosynthesis.</text>
</comment>
<sequence>MSLARVLKYLSLFLLLVLLIASALMGGAYFYVARDLPRVDTLADYRPPVITRVYSDDGTVIAEYSRERRILVPVENLPQQLIDAFVAAEDSQFFRHQGIDFLSIVRAAIRNVQAGGIVQGGSTITQQVAKSLLLTPERKFSRKFKEAILAYRMEQRLSKEGILYLYLNQIYLGHAAYGVQAAAENYFNKDVQELTLAESAMLAGLPQAPSRFSPYRNFAGAKERQRYVLNRMADEGFITPEEARAAFAEELTIHPRVNRHIAGAAYFTEQVRRYLEQNYGEELLYMGGLEVHTSMNLAMQQAAQEAVRDNLREHDKRRGYRGPLRVLPPAEVDAFVQSQAETLGTTPPAVGSLHEAVVRGADERRLRVRLGAWNGTIERGETRWAGNIEVVAADGRPAGNAEGGRTRLPLGSVVEVRVLKINADGSLALALEQEPLAQGALVALDPGTGLVRAMVGGYDFASSQFNRAIQARRLPGSALKPLIYAAALDRGYTPATLILDNPVIYRQRSATGEETEWRPKNYDDKFLGQTSFREALALSRNVVTIKILEDIGLGYVLNYARKLGIESPQPRDLTLALGSGAVTPLELTSAYGVFASGGVRISPSYIVRIKDRDGRILESIDPADFPEGVGPGQRLLGQSPERVISPTTAYLLTNLLESAVQDGTGQRAKALNRPAAGKTGTTNELRDAWFTGYVPQLVAASWVGYDQERTLGRHETGARAALPAWLAFMQEAVKELPVEHFAVPDTIEFRPIDPRTGLLTTEDAEHLRFEAFAPGSAPTRYSMDEEHLRAQDFFRLDLEDLY</sequence>
<keyword evidence="8" id="KW-0997">Cell inner membrane</keyword>
<keyword evidence="14" id="KW-0378">Hydrolase</keyword>
<dbReference type="RefSeq" id="WP_260746393.1">
    <property type="nucleotide sequence ID" value="NZ_CP092109.1"/>
</dbReference>
<keyword evidence="19" id="KW-0472">Membrane</keyword>
<accession>A0ABY5ZFU7</accession>
<comment type="subcellular location">
    <subcellularLocation>
        <location evidence="1">Cell inner membrane</location>
        <topology evidence="1">Single-pass type II membrane protein</topology>
    </subcellularLocation>
</comment>
<evidence type="ECO:0000259" key="28">
    <source>
        <dbReference type="Pfam" id="PF17092"/>
    </source>
</evidence>
<evidence type="ECO:0000313" key="29">
    <source>
        <dbReference type="EMBL" id="UWZ78045.1"/>
    </source>
</evidence>
<reference evidence="29" key="1">
    <citation type="journal article" date="2022" name="Environ. Microbiol.">
        <title>Geoalkalibacter halelectricus SAP #1 sp. nov. possessing extracellular electron transfer and mineral#reducing capabilities from a haloalkaline environment.</title>
        <authorList>
            <person name="Yadav S."/>
            <person name="Singh R."/>
            <person name="Sundharam S.S."/>
            <person name="Chaudhary S."/>
            <person name="Krishnamurthi S."/>
            <person name="Patil S.A."/>
        </authorList>
    </citation>
    <scope>NUCLEOTIDE SEQUENCE</scope>
    <source>
        <strain evidence="29">SAP-1</strain>
    </source>
</reference>
<evidence type="ECO:0000256" key="16">
    <source>
        <dbReference type="ARBA" id="ARBA00022968"/>
    </source>
</evidence>
<keyword evidence="16" id="KW-0735">Signal-anchor</keyword>
<evidence type="ECO:0000259" key="27">
    <source>
        <dbReference type="Pfam" id="PF00912"/>
    </source>
</evidence>
<dbReference type="Pfam" id="PF00912">
    <property type="entry name" value="Transgly"/>
    <property type="match status" value="1"/>
</dbReference>
<feature type="domain" description="Glycosyl transferase family 51" evidence="27">
    <location>
        <begin position="58"/>
        <end position="232"/>
    </location>
</feature>
<keyword evidence="10" id="KW-0645">Protease</keyword>
<proteinExistence type="inferred from homology"/>
<evidence type="ECO:0000256" key="10">
    <source>
        <dbReference type="ARBA" id="ARBA00022670"/>
    </source>
</evidence>
<evidence type="ECO:0000256" key="22">
    <source>
        <dbReference type="ARBA" id="ARBA00023316"/>
    </source>
</evidence>
<dbReference type="EMBL" id="CP092109">
    <property type="protein sequence ID" value="UWZ78045.1"/>
    <property type="molecule type" value="Genomic_DNA"/>
</dbReference>
<dbReference type="Pfam" id="PF00905">
    <property type="entry name" value="Transpeptidase"/>
    <property type="match status" value="1"/>
</dbReference>
<evidence type="ECO:0000256" key="21">
    <source>
        <dbReference type="ARBA" id="ARBA00023268"/>
    </source>
</evidence>
<dbReference type="InterPro" id="IPR050396">
    <property type="entry name" value="Glycosyltr_51/Transpeptidase"/>
</dbReference>
<dbReference type="Pfam" id="PF17092">
    <property type="entry name" value="PCB_OB"/>
    <property type="match status" value="1"/>
</dbReference>
<keyword evidence="15" id="KW-0133">Cell shape</keyword>
<comment type="similarity">
    <text evidence="3">In the C-terminal section; belongs to the transpeptidase family.</text>
</comment>
<evidence type="ECO:0000256" key="9">
    <source>
        <dbReference type="ARBA" id="ARBA00022645"/>
    </source>
</evidence>
<keyword evidence="7" id="KW-1003">Cell membrane</keyword>
<dbReference type="InterPro" id="IPR012338">
    <property type="entry name" value="Beta-lactam/transpept-like"/>
</dbReference>
<evidence type="ECO:0000256" key="5">
    <source>
        <dbReference type="ARBA" id="ARBA00012448"/>
    </source>
</evidence>
<dbReference type="Gene3D" id="1.10.3810.10">
    <property type="entry name" value="Biosynthetic peptidoglycan transglycosylase-like"/>
    <property type="match status" value="1"/>
</dbReference>
<evidence type="ECO:0000256" key="2">
    <source>
        <dbReference type="ARBA" id="ARBA00004752"/>
    </source>
</evidence>
<dbReference type="SUPFAM" id="SSF53955">
    <property type="entry name" value="Lysozyme-like"/>
    <property type="match status" value="1"/>
</dbReference>
<comment type="catalytic activity">
    <reaction evidence="23">
        <text>Preferential cleavage: (Ac)2-L-Lys-D-Ala-|-D-Ala. Also transpeptidation of peptidyl-alanyl moieties that are N-acyl substituents of D-alanine.</text>
        <dbReference type="EC" id="3.4.16.4"/>
    </reaction>
</comment>
<evidence type="ECO:0000256" key="23">
    <source>
        <dbReference type="ARBA" id="ARBA00034000"/>
    </source>
</evidence>
<evidence type="ECO:0000256" key="13">
    <source>
        <dbReference type="ARBA" id="ARBA00022692"/>
    </source>
</evidence>
<evidence type="ECO:0000256" key="18">
    <source>
        <dbReference type="ARBA" id="ARBA00022989"/>
    </source>
</evidence>
<evidence type="ECO:0000256" key="15">
    <source>
        <dbReference type="ARBA" id="ARBA00022960"/>
    </source>
</evidence>
<keyword evidence="9" id="KW-0121">Carboxypeptidase</keyword>